<proteinExistence type="predicted"/>
<evidence type="ECO:0000313" key="2">
    <source>
        <dbReference type="EMBL" id="KAF2210674.1"/>
    </source>
</evidence>
<name>A0A6A6FB85_9PEZI</name>
<dbReference type="EMBL" id="ML992680">
    <property type="protein sequence ID" value="KAF2210674.1"/>
    <property type="molecule type" value="Genomic_DNA"/>
</dbReference>
<keyword evidence="3" id="KW-1185">Reference proteome</keyword>
<dbReference type="AlphaFoldDB" id="A0A6A6FB85"/>
<feature type="domain" description="DUF7770" evidence="1">
    <location>
        <begin position="6"/>
        <end position="144"/>
    </location>
</feature>
<sequence length="163" mass="18699">MKVSQGDDLEGVLDISRRDFVVSRSAILSLDVRARGCPREFDPSRPTEQKESACSLQDVVHELLRHNLQNFRFIYVGEVTDGCRYWVWTALSKLKDAGFITRQDALTGPPDALPLAHQSSTASLWTILHQKWDIHREAEYWPLVPGLWLSPQRVDEQAFLRNL</sequence>
<evidence type="ECO:0000313" key="3">
    <source>
        <dbReference type="Proteomes" id="UP000799539"/>
    </source>
</evidence>
<dbReference type="Proteomes" id="UP000799539">
    <property type="component" value="Unassembled WGS sequence"/>
</dbReference>
<gene>
    <name evidence="2" type="ORF">CERZMDRAFT_99281</name>
</gene>
<evidence type="ECO:0000259" key="1">
    <source>
        <dbReference type="Pfam" id="PF24968"/>
    </source>
</evidence>
<organism evidence="2 3">
    <name type="scientific">Cercospora zeae-maydis SCOH1-5</name>
    <dbReference type="NCBI Taxonomy" id="717836"/>
    <lineage>
        <taxon>Eukaryota</taxon>
        <taxon>Fungi</taxon>
        <taxon>Dikarya</taxon>
        <taxon>Ascomycota</taxon>
        <taxon>Pezizomycotina</taxon>
        <taxon>Dothideomycetes</taxon>
        <taxon>Dothideomycetidae</taxon>
        <taxon>Mycosphaerellales</taxon>
        <taxon>Mycosphaerellaceae</taxon>
        <taxon>Cercospora</taxon>
    </lineage>
</organism>
<protein>
    <recommendedName>
        <fullName evidence="1">DUF7770 domain-containing protein</fullName>
    </recommendedName>
</protein>
<accession>A0A6A6FB85</accession>
<dbReference type="Pfam" id="PF24968">
    <property type="entry name" value="DUF7770"/>
    <property type="match status" value="1"/>
</dbReference>
<dbReference type="InterPro" id="IPR056672">
    <property type="entry name" value="DUF7770"/>
</dbReference>
<reference evidence="2" key="1">
    <citation type="journal article" date="2020" name="Stud. Mycol.">
        <title>101 Dothideomycetes genomes: a test case for predicting lifestyles and emergence of pathogens.</title>
        <authorList>
            <person name="Haridas S."/>
            <person name="Albert R."/>
            <person name="Binder M."/>
            <person name="Bloem J."/>
            <person name="Labutti K."/>
            <person name="Salamov A."/>
            <person name="Andreopoulos B."/>
            <person name="Baker S."/>
            <person name="Barry K."/>
            <person name="Bills G."/>
            <person name="Bluhm B."/>
            <person name="Cannon C."/>
            <person name="Castanera R."/>
            <person name="Culley D."/>
            <person name="Daum C."/>
            <person name="Ezra D."/>
            <person name="Gonzalez J."/>
            <person name="Henrissat B."/>
            <person name="Kuo A."/>
            <person name="Liang C."/>
            <person name="Lipzen A."/>
            <person name="Lutzoni F."/>
            <person name="Magnuson J."/>
            <person name="Mondo S."/>
            <person name="Nolan M."/>
            <person name="Ohm R."/>
            <person name="Pangilinan J."/>
            <person name="Park H.-J."/>
            <person name="Ramirez L."/>
            <person name="Alfaro M."/>
            <person name="Sun H."/>
            <person name="Tritt A."/>
            <person name="Yoshinaga Y."/>
            <person name="Zwiers L.-H."/>
            <person name="Turgeon B."/>
            <person name="Goodwin S."/>
            <person name="Spatafora J."/>
            <person name="Crous P."/>
            <person name="Grigoriev I."/>
        </authorList>
    </citation>
    <scope>NUCLEOTIDE SEQUENCE</scope>
    <source>
        <strain evidence="2">SCOH1-5</strain>
    </source>
</reference>